<gene>
    <name evidence="2" type="ORF">ACE3NQ_07235</name>
</gene>
<dbReference type="InterPro" id="IPR007138">
    <property type="entry name" value="ABM_dom"/>
</dbReference>
<dbReference type="SUPFAM" id="SSF54909">
    <property type="entry name" value="Dimeric alpha+beta barrel"/>
    <property type="match status" value="1"/>
</dbReference>
<feature type="domain" description="ABM" evidence="1">
    <location>
        <begin position="13"/>
        <end position="99"/>
    </location>
</feature>
<dbReference type="RefSeq" id="WP_375524498.1">
    <property type="nucleotide sequence ID" value="NZ_JBHILM010000006.1"/>
</dbReference>
<dbReference type="Gene3D" id="3.30.70.100">
    <property type="match status" value="1"/>
</dbReference>
<evidence type="ECO:0000313" key="3">
    <source>
        <dbReference type="Proteomes" id="UP001580407"/>
    </source>
</evidence>
<dbReference type="EMBL" id="JBHILM010000006">
    <property type="protein sequence ID" value="MFB5680700.1"/>
    <property type="molecule type" value="Genomic_DNA"/>
</dbReference>
<dbReference type="Pfam" id="PF03992">
    <property type="entry name" value="ABM"/>
    <property type="match status" value="1"/>
</dbReference>
<dbReference type="PROSITE" id="PS51725">
    <property type="entry name" value="ABM"/>
    <property type="match status" value="1"/>
</dbReference>
<dbReference type="InterPro" id="IPR052936">
    <property type="entry name" value="Jasmonate_Hydroxylase-like"/>
</dbReference>
<dbReference type="PANTHER" id="PTHR37811:SF2">
    <property type="entry name" value="ABM DOMAIN-CONTAINING PROTEIN"/>
    <property type="match status" value="1"/>
</dbReference>
<accession>A0ABV5B4U9</accession>
<comment type="caution">
    <text evidence="2">The sequence shown here is derived from an EMBL/GenBank/DDBJ whole genome shotgun (WGS) entry which is preliminary data.</text>
</comment>
<dbReference type="EC" id="1.14.-.-" evidence="2"/>
<dbReference type="Proteomes" id="UP001580407">
    <property type="component" value="Unassembled WGS sequence"/>
</dbReference>
<dbReference type="InterPro" id="IPR011008">
    <property type="entry name" value="Dimeric_a/b-barrel"/>
</dbReference>
<proteinExistence type="predicted"/>
<organism evidence="2 3">
    <name type="scientific">Paenibacillus terreus</name>
    <dbReference type="NCBI Taxonomy" id="1387834"/>
    <lineage>
        <taxon>Bacteria</taxon>
        <taxon>Bacillati</taxon>
        <taxon>Bacillota</taxon>
        <taxon>Bacilli</taxon>
        <taxon>Bacillales</taxon>
        <taxon>Paenibacillaceae</taxon>
        <taxon>Paenibacillus</taxon>
    </lineage>
</organism>
<protein>
    <submittedName>
        <fullName evidence="2">Antibiotic biosynthesis monooxygenase family protein</fullName>
        <ecNumber evidence="2">1.14.-.-</ecNumber>
    </submittedName>
</protein>
<reference evidence="2 3" key="1">
    <citation type="submission" date="2024-09" db="EMBL/GenBank/DDBJ databases">
        <authorList>
            <person name="Ruan L."/>
        </authorList>
    </citation>
    <scope>NUCLEOTIDE SEQUENCE [LARGE SCALE GENOMIC DNA]</scope>
    <source>
        <strain evidence="2 3">D33</strain>
    </source>
</reference>
<dbReference type="PANTHER" id="PTHR37811">
    <property type="entry name" value="BLL5343 PROTEIN"/>
    <property type="match status" value="1"/>
</dbReference>
<sequence length="110" mass="12470">MDSIAKTPEPPYYAVIFTSQLSDGDNKGYEAMGDKMVELASQQKGFLGIESVRSADGVGITVSYWDSLESIKAWKEHSLHRVAQEKGKSQWYERYALRVSKVERDSFMNL</sequence>
<keyword evidence="3" id="KW-1185">Reference proteome</keyword>
<evidence type="ECO:0000259" key="1">
    <source>
        <dbReference type="PROSITE" id="PS51725"/>
    </source>
</evidence>
<dbReference type="GO" id="GO:0004497">
    <property type="term" value="F:monooxygenase activity"/>
    <property type="evidence" value="ECO:0007669"/>
    <property type="project" value="UniProtKB-KW"/>
</dbReference>
<keyword evidence="2" id="KW-0560">Oxidoreductase</keyword>
<keyword evidence="2" id="KW-0503">Monooxygenase</keyword>
<evidence type="ECO:0000313" key="2">
    <source>
        <dbReference type="EMBL" id="MFB5680700.1"/>
    </source>
</evidence>
<name>A0ABV5B4U9_9BACL</name>